<dbReference type="GO" id="GO:0004930">
    <property type="term" value="F:G protein-coupled receptor activity"/>
    <property type="evidence" value="ECO:0007669"/>
    <property type="project" value="InterPro"/>
</dbReference>
<feature type="domain" description="G-protein coupled receptors family 1 profile" evidence="6">
    <location>
        <begin position="45"/>
        <end position="317"/>
    </location>
</feature>
<keyword evidence="4" id="KW-0472">Membrane</keyword>
<dbReference type="SUPFAM" id="SSF81321">
    <property type="entry name" value="Family A G protein-coupled receptor-like"/>
    <property type="match status" value="1"/>
</dbReference>
<dbReference type="GeneTree" id="ENSGT01140000282516"/>
<dbReference type="OMA" id="QKNTCIG"/>
<evidence type="ECO:0000256" key="4">
    <source>
        <dbReference type="ARBA" id="ARBA00023136"/>
    </source>
</evidence>
<evidence type="ECO:0000256" key="2">
    <source>
        <dbReference type="ARBA" id="ARBA00022692"/>
    </source>
</evidence>
<comment type="subcellular location">
    <subcellularLocation>
        <location evidence="1">Membrane</location>
    </subcellularLocation>
</comment>
<feature type="region of interest" description="Disordered" evidence="5">
    <location>
        <begin position="335"/>
        <end position="356"/>
    </location>
</feature>
<dbReference type="Gene3D" id="1.20.1070.10">
    <property type="entry name" value="Rhodopsin 7-helix transmembrane proteins"/>
    <property type="match status" value="1"/>
</dbReference>
<dbReference type="PANTHER" id="PTHR47392:SF1">
    <property type="entry name" value="G-PROTEIN COUPLED RECEPTOR 82-RELATED"/>
    <property type="match status" value="1"/>
</dbReference>
<keyword evidence="3" id="KW-1133">Transmembrane helix</keyword>
<name>A0A3B4UIV5_SERDU</name>
<evidence type="ECO:0000313" key="8">
    <source>
        <dbReference type="Proteomes" id="UP000261420"/>
    </source>
</evidence>
<evidence type="ECO:0000259" key="6">
    <source>
        <dbReference type="PROSITE" id="PS50262"/>
    </source>
</evidence>
<dbReference type="InterPro" id="IPR017452">
    <property type="entry name" value="GPCR_Rhodpsn_7TM"/>
</dbReference>
<keyword evidence="8" id="KW-1185">Reference proteome</keyword>
<dbReference type="GO" id="GO:0016020">
    <property type="term" value="C:membrane"/>
    <property type="evidence" value="ECO:0007669"/>
    <property type="project" value="UniProtKB-SubCell"/>
</dbReference>
<reference evidence="7" key="1">
    <citation type="submission" date="2025-08" db="UniProtKB">
        <authorList>
            <consortium name="Ensembl"/>
        </authorList>
    </citation>
    <scope>IDENTIFICATION</scope>
</reference>
<dbReference type="InterPro" id="IPR042804">
    <property type="entry name" value="GPR82"/>
</dbReference>
<feature type="compositionally biased region" description="Polar residues" evidence="5">
    <location>
        <begin position="335"/>
        <end position="347"/>
    </location>
</feature>
<dbReference type="AlphaFoldDB" id="A0A3B4UIV5"/>
<dbReference type="STRING" id="41447.ENSSDUP00000018297"/>
<evidence type="ECO:0000256" key="3">
    <source>
        <dbReference type="ARBA" id="ARBA00022989"/>
    </source>
</evidence>
<reference evidence="7" key="2">
    <citation type="submission" date="2025-09" db="UniProtKB">
        <authorList>
            <consortium name="Ensembl"/>
        </authorList>
    </citation>
    <scope>IDENTIFICATION</scope>
</reference>
<proteinExistence type="predicted"/>
<keyword evidence="2" id="KW-0812">Transmembrane</keyword>
<dbReference type="PROSITE" id="PS50262">
    <property type="entry name" value="G_PROTEIN_RECEP_F1_2"/>
    <property type="match status" value="1"/>
</dbReference>
<evidence type="ECO:0000256" key="1">
    <source>
        <dbReference type="ARBA" id="ARBA00004370"/>
    </source>
</evidence>
<dbReference type="PRINTS" id="PR00237">
    <property type="entry name" value="GPCRRHODOPSN"/>
</dbReference>
<accession>A0A3B4UIV5</accession>
<evidence type="ECO:0000256" key="5">
    <source>
        <dbReference type="SAM" id="MobiDB-lite"/>
    </source>
</evidence>
<evidence type="ECO:0000313" key="7">
    <source>
        <dbReference type="Ensembl" id="ENSSDUP00000018297.1"/>
    </source>
</evidence>
<sequence>MDYTPYTPPPDNCSFSSGFSLCPTAATSFFLPSAYALLFLTALPGNTLSLWVFLRCISTTSPTHVYLSHLSISNLVLSLTTPFLASYYAWGSVWTLSGVLCQLVLHGITPMLYINIYISLMILTWVALSRFAALIQRTHASRPSVCKTLLPHGFFTHLGRASFASRVCATMWVLAVGACVPVAVYYSVNEAISAKAVCYNPEVEIGGPLSAGFCVIAIFMFFFFYLLVLLSYMTVLRHIRRSRRNTVITTSQGLLGRVFRNIVVIQVVLSVCLLPYHIFKPIFISLQSMMSFCLFLQVKNCLLLLAALRGSTDPAMYFLLDKTFRRQTLVLLESSRSNPGSRATGSPGQKADRLGDGNTATATADLSHGSAL</sequence>
<dbReference type="PANTHER" id="PTHR47392">
    <property type="entry name" value="G-PROTEIN COUPLED RECEPTOR 82-RELATED"/>
    <property type="match status" value="1"/>
</dbReference>
<dbReference type="Ensembl" id="ENSSDUT00000018630.1">
    <property type="protein sequence ID" value="ENSSDUP00000018297.1"/>
    <property type="gene ID" value="ENSSDUG00000013367.1"/>
</dbReference>
<dbReference type="Proteomes" id="UP000261420">
    <property type="component" value="Unplaced"/>
</dbReference>
<dbReference type="Pfam" id="PF00001">
    <property type="entry name" value="7tm_1"/>
    <property type="match status" value="1"/>
</dbReference>
<dbReference type="InterPro" id="IPR000276">
    <property type="entry name" value="GPCR_Rhodpsn"/>
</dbReference>
<protein>
    <submittedName>
        <fullName evidence="7">G protein-coupled receptor 82</fullName>
    </submittedName>
</protein>
<organism evidence="7 8">
    <name type="scientific">Seriola dumerili</name>
    <name type="common">Greater amberjack</name>
    <name type="synonym">Caranx dumerili</name>
    <dbReference type="NCBI Taxonomy" id="41447"/>
    <lineage>
        <taxon>Eukaryota</taxon>
        <taxon>Metazoa</taxon>
        <taxon>Chordata</taxon>
        <taxon>Craniata</taxon>
        <taxon>Vertebrata</taxon>
        <taxon>Euteleostomi</taxon>
        <taxon>Actinopterygii</taxon>
        <taxon>Neopterygii</taxon>
        <taxon>Teleostei</taxon>
        <taxon>Neoteleostei</taxon>
        <taxon>Acanthomorphata</taxon>
        <taxon>Carangaria</taxon>
        <taxon>Carangiformes</taxon>
        <taxon>Carangidae</taxon>
        <taxon>Seriola</taxon>
    </lineage>
</organism>